<organism evidence="2 3">
    <name type="scientific">Endobacter medicaginis</name>
    <dbReference type="NCBI Taxonomy" id="1181271"/>
    <lineage>
        <taxon>Bacteria</taxon>
        <taxon>Pseudomonadati</taxon>
        <taxon>Pseudomonadota</taxon>
        <taxon>Alphaproteobacteria</taxon>
        <taxon>Acetobacterales</taxon>
        <taxon>Acetobacteraceae</taxon>
        <taxon>Endobacter</taxon>
    </lineage>
</organism>
<evidence type="ECO:0000313" key="3">
    <source>
        <dbReference type="Proteomes" id="UP000565205"/>
    </source>
</evidence>
<feature type="chain" id="PRO_5032641674" description="Secreted protein" evidence="1">
    <location>
        <begin position="23"/>
        <end position="354"/>
    </location>
</feature>
<accession>A0A850NJB4</accession>
<dbReference type="AlphaFoldDB" id="A0A850NJB4"/>
<keyword evidence="1" id="KW-0732">Signal</keyword>
<dbReference type="EMBL" id="JABXXQ010000060">
    <property type="protein sequence ID" value="NVN29703.1"/>
    <property type="molecule type" value="Genomic_DNA"/>
</dbReference>
<proteinExistence type="predicted"/>
<comment type="caution">
    <text evidence="2">The sequence shown here is derived from an EMBL/GenBank/DDBJ whole genome shotgun (WGS) entry which is preliminary data.</text>
</comment>
<name>A0A850NJB4_9PROT</name>
<dbReference type="Proteomes" id="UP000565205">
    <property type="component" value="Unassembled WGS sequence"/>
</dbReference>
<gene>
    <name evidence="2" type="ORF">HUK83_05040</name>
</gene>
<feature type="signal peptide" evidence="1">
    <location>
        <begin position="1"/>
        <end position="22"/>
    </location>
</feature>
<evidence type="ECO:0000313" key="2">
    <source>
        <dbReference type="EMBL" id="NVN29703.1"/>
    </source>
</evidence>
<evidence type="ECO:0008006" key="4">
    <source>
        <dbReference type="Google" id="ProtNLM"/>
    </source>
</evidence>
<sequence length="354" mass="36206">MRILLPCLLGAGALWSADAARAADAAAAIPESALASWHAQIASTAKPGIGCFSATYPSLAWQREVCDEPAQIPFGHPAILTQTRNGHTTIQAESSGGSGLTVGNGADYAAQSAGITKTAVGSFPTVSGVTVTAYDYSLQLNTNITASSPACAADGYSSCYVWQQFIYVTTYYPTSGGSQGPHAFIQNWFFADSSDFNSLGCPSGFEDSGYSYTFNGGSYEGCFGNSSAVSAPKVPATSLASAKLTGASVANGKDTVTFTYSNKAYTVTQSDNTLDIASVWKQSEFNIVGDGGGSAATFNKGSSLTVKIALTDGTTTAPTCLSNAGTTGETNNLTLGKCTASGGSTPSISFTESR</sequence>
<evidence type="ECO:0000256" key="1">
    <source>
        <dbReference type="SAM" id="SignalP"/>
    </source>
</evidence>
<reference evidence="2 3" key="1">
    <citation type="submission" date="2020-06" db="EMBL/GenBank/DDBJ databases">
        <title>Description of novel acetic acid bacteria.</title>
        <authorList>
            <person name="Sombolestani A."/>
        </authorList>
    </citation>
    <scope>NUCLEOTIDE SEQUENCE [LARGE SCALE GENOMIC DNA]</scope>
    <source>
        <strain evidence="2 3">LMG 26838</strain>
    </source>
</reference>
<protein>
    <recommendedName>
        <fullName evidence="4">Secreted protein</fullName>
    </recommendedName>
</protein>